<evidence type="ECO:0000313" key="2">
    <source>
        <dbReference type="Proteomes" id="UP001154015"/>
    </source>
</evidence>
<protein>
    <recommendedName>
        <fullName evidence="3">HNH endonuclease</fullName>
    </recommendedName>
</protein>
<evidence type="ECO:0008006" key="3">
    <source>
        <dbReference type="Google" id="ProtNLM"/>
    </source>
</evidence>
<gene>
    <name evidence="1" type="ORF">SGL43_02471</name>
</gene>
<keyword evidence="2" id="KW-1185">Reference proteome</keyword>
<evidence type="ECO:0000313" key="1">
    <source>
        <dbReference type="EMBL" id="CAH9415455.1"/>
    </source>
</evidence>
<dbReference type="EMBL" id="CAKXYP010000006">
    <property type="protein sequence ID" value="CAH9415455.1"/>
    <property type="molecule type" value="Genomic_DNA"/>
</dbReference>
<dbReference type="CDD" id="cd00085">
    <property type="entry name" value="HNHc"/>
    <property type="match status" value="1"/>
</dbReference>
<name>A0ABN8UYP8_STRGL</name>
<sequence length="220" mass="25178">MSQRQQYTRERLAKAAERCSDIDEVIMFLGTRPYAKLRRHLLKRFSHFGIDVSHFRHRGYHTVASRPSREILREAVAASRSTAELLRTLGRPTNGHQRNLVRQWLAEDGMSTAHFLGQAHQRGRPGPTPARRPEEVLVRHHGRYRTKSALLRRALREIGVPEQCDECGTKPIWHGSPITLEIDHINGDWSDDRAENLRFLCPNCHAVTSTWCRGGAHGLS</sequence>
<comment type="caution">
    <text evidence="1">The sequence shown here is derived from an EMBL/GenBank/DDBJ whole genome shotgun (WGS) entry which is preliminary data.</text>
</comment>
<dbReference type="RefSeq" id="WP_044373824.1">
    <property type="nucleotide sequence ID" value="NZ_CAKXYP010000006.1"/>
</dbReference>
<dbReference type="Proteomes" id="UP001154015">
    <property type="component" value="Unassembled WGS sequence"/>
</dbReference>
<organism evidence="1 2">
    <name type="scientific">Streptomyces globisporus</name>
    <dbReference type="NCBI Taxonomy" id="1908"/>
    <lineage>
        <taxon>Bacteria</taxon>
        <taxon>Bacillati</taxon>
        <taxon>Actinomycetota</taxon>
        <taxon>Actinomycetes</taxon>
        <taxon>Kitasatosporales</taxon>
        <taxon>Streptomycetaceae</taxon>
        <taxon>Streptomyces</taxon>
    </lineage>
</organism>
<reference evidence="1" key="1">
    <citation type="submission" date="2022-03" db="EMBL/GenBank/DDBJ databases">
        <authorList>
            <person name="Leyn A S."/>
        </authorList>
    </citation>
    <scope>NUCLEOTIDE SEQUENCE</scope>
    <source>
        <strain evidence="1">Streptomyces globisporus 4-3</strain>
    </source>
</reference>
<accession>A0ABN8UYP8</accession>
<proteinExistence type="predicted"/>
<dbReference type="InterPro" id="IPR003615">
    <property type="entry name" value="HNH_nuc"/>
</dbReference>